<dbReference type="AlphaFoldDB" id="A0AAD2Q6Z7"/>
<feature type="non-terminal residue" evidence="1">
    <location>
        <position position="47"/>
    </location>
</feature>
<keyword evidence="2" id="KW-1185">Reference proteome</keyword>
<dbReference type="Proteomes" id="UP001295794">
    <property type="component" value="Unassembled WGS sequence"/>
</dbReference>
<reference evidence="1" key="1">
    <citation type="submission" date="2023-11" db="EMBL/GenBank/DDBJ databases">
        <authorList>
            <person name="De Vega J J."/>
            <person name="De Vega J J."/>
        </authorList>
    </citation>
    <scope>NUCLEOTIDE SEQUENCE</scope>
</reference>
<evidence type="ECO:0000313" key="2">
    <source>
        <dbReference type="Proteomes" id="UP001295794"/>
    </source>
</evidence>
<evidence type="ECO:0000313" key="1">
    <source>
        <dbReference type="EMBL" id="CAK5282896.1"/>
    </source>
</evidence>
<organism evidence="1 2">
    <name type="scientific">Mycena citricolor</name>
    <dbReference type="NCBI Taxonomy" id="2018698"/>
    <lineage>
        <taxon>Eukaryota</taxon>
        <taxon>Fungi</taxon>
        <taxon>Dikarya</taxon>
        <taxon>Basidiomycota</taxon>
        <taxon>Agaricomycotina</taxon>
        <taxon>Agaricomycetes</taxon>
        <taxon>Agaricomycetidae</taxon>
        <taxon>Agaricales</taxon>
        <taxon>Marasmiineae</taxon>
        <taxon>Mycenaceae</taxon>
        <taxon>Mycena</taxon>
    </lineage>
</organism>
<accession>A0AAD2Q6Z7</accession>
<proteinExistence type="predicted"/>
<comment type="caution">
    <text evidence="1">The sequence shown here is derived from an EMBL/GenBank/DDBJ whole genome shotgun (WGS) entry which is preliminary data.</text>
</comment>
<sequence length="47" mass="5359">MLRSGDLAPSTQIWRAFLIWCLPIESLCRLSPRPSRFSEHPAYGLSV</sequence>
<name>A0AAD2Q6Z7_9AGAR</name>
<dbReference type="EMBL" id="CAVNYO010000463">
    <property type="protein sequence ID" value="CAK5282896.1"/>
    <property type="molecule type" value="Genomic_DNA"/>
</dbReference>
<gene>
    <name evidence="1" type="ORF">MYCIT1_LOCUS35018</name>
</gene>
<protein>
    <submittedName>
        <fullName evidence="1">Uncharacterized protein</fullName>
    </submittedName>
</protein>